<gene>
    <name evidence="3" type="ORF">ACFFIA_38760</name>
</gene>
<feature type="domain" description="Beta-lactamase class A catalytic" evidence="2">
    <location>
        <begin position="114"/>
        <end position="220"/>
    </location>
</feature>
<dbReference type="EMBL" id="JBHLUH010000084">
    <property type="protein sequence ID" value="MFC0533565.1"/>
    <property type="molecule type" value="Genomic_DNA"/>
</dbReference>
<feature type="chain" id="PRO_5045887515" evidence="1">
    <location>
        <begin position="30"/>
        <end position="272"/>
    </location>
</feature>
<dbReference type="InterPro" id="IPR012338">
    <property type="entry name" value="Beta-lactam/transpept-like"/>
</dbReference>
<dbReference type="Proteomes" id="UP001589867">
    <property type="component" value="Unassembled WGS sequence"/>
</dbReference>
<organism evidence="3 4">
    <name type="scientific">Phytohabitans kaempferiae</name>
    <dbReference type="NCBI Taxonomy" id="1620943"/>
    <lineage>
        <taxon>Bacteria</taxon>
        <taxon>Bacillati</taxon>
        <taxon>Actinomycetota</taxon>
        <taxon>Actinomycetes</taxon>
        <taxon>Micromonosporales</taxon>
        <taxon>Micromonosporaceae</taxon>
    </lineage>
</organism>
<dbReference type="InterPro" id="IPR000871">
    <property type="entry name" value="Beta-lactam_class-A"/>
</dbReference>
<feature type="signal peptide" evidence="1">
    <location>
        <begin position="1"/>
        <end position="29"/>
    </location>
</feature>
<dbReference type="Pfam" id="PF13354">
    <property type="entry name" value="Beta-lactamase2"/>
    <property type="match status" value="1"/>
</dbReference>
<protein>
    <submittedName>
        <fullName evidence="3">Serine hydrolase</fullName>
    </submittedName>
</protein>
<reference evidence="3 4" key="1">
    <citation type="submission" date="2024-09" db="EMBL/GenBank/DDBJ databases">
        <authorList>
            <person name="Sun Q."/>
            <person name="Mori K."/>
        </authorList>
    </citation>
    <scope>NUCLEOTIDE SEQUENCE [LARGE SCALE GENOMIC DNA]</scope>
    <source>
        <strain evidence="3 4">TBRC 3947</strain>
    </source>
</reference>
<keyword evidence="4" id="KW-1185">Reference proteome</keyword>
<dbReference type="GO" id="GO:0016787">
    <property type="term" value="F:hydrolase activity"/>
    <property type="evidence" value="ECO:0007669"/>
    <property type="project" value="UniProtKB-KW"/>
</dbReference>
<proteinExistence type="predicted"/>
<dbReference type="PANTHER" id="PTHR35333:SF3">
    <property type="entry name" value="BETA-LACTAMASE-TYPE TRANSPEPTIDASE FOLD CONTAINING PROTEIN"/>
    <property type="match status" value="1"/>
</dbReference>
<dbReference type="RefSeq" id="WP_377261303.1">
    <property type="nucleotide sequence ID" value="NZ_JBHLUH010000084.1"/>
</dbReference>
<evidence type="ECO:0000313" key="3">
    <source>
        <dbReference type="EMBL" id="MFC0533565.1"/>
    </source>
</evidence>
<keyword evidence="1" id="KW-0732">Signal</keyword>
<name>A0ABV6MFR3_9ACTN</name>
<evidence type="ECO:0000256" key="1">
    <source>
        <dbReference type="SAM" id="SignalP"/>
    </source>
</evidence>
<evidence type="ECO:0000259" key="2">
    <source>
        <dbReference type="Pfam" id="PF13354"/>
    </source>
</evidence>
<accession>A0ABV6MFR3</accession>
<comment type="caution">
    <text evidence="3">The sequence shown here is derived from an EMBL/GenBank/DDBJ whole genome shotgun (WGS) entry which is preliminary data.</text>
</comment>
<dbReference type="PANTHER" id="PTHR35333">
    <property type="entry name" value="BETA-LACTAMASE"/>
    <property type="match status" value="1"/>
</dbReference>
<sequence length="272" mass="29539">MSQRWLAAGYATAALTAVALLATVSTSQGAIPRWVAGEVPASPIPAPKPPPVVHIDHSGFLSWALLDRRTGRISGSANLGAPSDTMSMVKAWIAADYLRRLGSEELGETRRRQLTIMIRDSDNAAAQALFEAVGRRASIERLIEICGLTESSAYGNWWSKTSVTARDTVRLGACIADGRAAGPKWTAWLLDEMRQVRGAGDFGVRLSLPQPEAVAIKNGWLLRDEDRLWHISCLAISREWVLGVLARYPGELGFDYGTSLCQEVGRQIVTAV</sequence>
<evidence type="ECO:0000313" key="4">
    <source>
        <dbReference type="Proteomes" id="UP001589867"/>
    </source>
</evidence>
<dbReference type="Gene3D" id="3.40.710.10">
    <property type="entry name" value="DD-peptidase/beta-lactamase superfamily"/>
    <property type="match status" value="1"/>
</dbReference>
<dbReference type="SUPFAM" id="SSF56601">
    <property type="entry name" value="beta-lactamase/transpeptidase-like"/>
    <property type="match status" value="1"/>
</dbReference>
<dbReference type="InterPro" id="IPR045155">
    <property type="entry name" value="Beta-lactam_cat"/>
</dbReference>
<keyword evidence="3" id="KW-0378">Hydrolase</keyword>